<gene>
    <name evidence="2" type="ORF">K461DRAFT_55765</name>
</gene>
<dbReference type="InterPro" id="IPR045518">
    <property type="entry name" value="2EXR"/>
</dbReference>
<dbReference type="OrthoDB" id="3693806at2759"/>
<evidence type="ECO:0000259" key="1">
    <source>
        <dbReference type="Pfam" id="PF20150"/>
    </source>
</evidence>
<dbReference type="EMBL" id="ML996092">
    <property type="protein sequence ID" value="KAF2148967.1"/>
    <property type="molecule type" value="Genomic_DNA"/>
</dbReference>
<name>A0A9P4IW84_9PEZI</name>
<protein>
    <recommendedName>
        <fullName evidence="1">2EXR domain-containing protein</fullName>
    </recommendedName>
</protein>
<evidence type="ECO:0000313" key="3">
    <source>
        <dbReference type="Proteomes" id="UP000799439"/>
    </source>
</evidence>
<dbReference type="Pfam" id="PF20150">
    <property type="entry name" value="2EXR"/>
    <property type="match status" value="1"/>
</dbReference>
<evidence type="ECO:0000313" key="2">
    <source>
        <dbReference type="EMBL" id="KAF2148967.1"/>
    </source>
</evidence>
<accession>A0A9P4IW84</accession>
<proteinExistence type="predicted"/>
<dbReference type="Proteomes" id="UP000799439">
    <property type="component" value="Unassembled WGS sequence"/>
</dbReference>
<organism evidence="2 3">
    <name type="scientific">Myriangium duriaei CBS 260.36</name>
    <dbReference type="NCBI Taxonomy" id="1168546"/>
    <lineage>
        <taxon>Eukaryota</taxon>
        <taxon>Fungi</taxon>
        <taxon>Dikarya</taxon>
        <taxon>Ascomycota</taxon>
        <taxon>Pezizomycotina</taxon>
        <taxon>Dothideomycetes</taxon>
        <taxon>Dothideomycetidae</taxon>
        <taxon>Myriangiales</taxon>
        <taxon>Myriangiaceae</taxon>
        <taxon>Myriangium</taxon>
    </lineage>
</organism>
<comment type="caution">
    <text evidence="2">The sequence shown here is derived from an EMBL/GenBank/DDBJ whole genome shotgun (WGS) entry which is preliminary data.</text>
</comment>
<feature type="domain" description="2EXR" evidence="1">
    <location>
        <begin position="10"/>
        <end position="125"/>
    </location>
</feature>
<sequence length="280" mass="32680">MAHLYDSATFHAFSRLPAELRAHVWNLALPDTTQPAMSKWKTGCWRIRPLCPNDRDYEKTDKDRDFVVFNPEMLDGIRYNVTLSSVSQEARDLVWTWADKRGLRLLFHDSSGSVFERSFDPDVDIAFIEQAVWKEDEDQAHELRFSDPRRHMHRRDRPRVKINVRHIALSPHWLNDGIDLREALFYHFCSFDCLKRVSLIMEWQGSGLDGTGWSGMKDTKGRRRWEVGSSWKGTSTWNQISQGFDFKRLTSIDAANISLETQLVDALHKVEIRTVCAIKR</sequence>
<dbReference type="AlphaFoldDB" id="A0A9P4IW84"/>
<keyword evidence="3" id="KW-1185">Reference proteome</keyword>
<reference evidence="2" key="1">
    <citation type="journal article" date="2020" name="Stud. Mycol.">
        <title>101 Dothideomycetes genomes: a test case for predicting lifestyles and emergence of pathogens.</title>
        <authorList>
            <person name="Haridas S."/>
            <person name="Albert R."/>
            <person name="Binder M."/>
            <person name="Bloem J."/>
            <person name="Labutti K."/>
            <person name="Salamov A."/>
            <person name="Andreopoulos B."/>
            <person name="Baker S."/>
            <person name="Barry K."/>
            <person name="Bills G."/>
            <person name="Bluhm B."/>
            <person name="Cannon C."/>
            <person name="Castanera R."/>
            <person name="Culley D."/>
            <person name="Daum C."/>
            <person name="Ezra D."/>
            <person name="Gonzalez J."/>
            <person name="Henrissat B."/>
            <person name="Kuo A."/>
            <person name="Liang C."/>
            <person name="Lipzen A."/>
            <person name="Lutzoni F."/>
            <person name="Magnuson J."/>
            <person name="Mondo S."/>
            <person name="Nolan M."/>
            <person name="Ohm R."/>
            <person name="Pangilinan J."/>
            <person name="Park H.-J."/>
            <person name="Ramirez L."/>
            <person name="Alfaro M."/>
            <person name="Sun H."/>
            <person name="Tritt A."/>
            <person name="Yoshinaga Y."/>
            <person name="Zwiers L.-H."/>
            <person name="Turgeon B."/>
            <person name="Goodwin S."/>
            <person name="Spatafora J."/>
            <person name="Crous P."/>
            <person name="Grigoriev I."/>
        </authorList>
    </citation>
    <scope>NUCLEOTIDE SEQUENCE</scope>
    <source>
        <strain evidence="2">CBS 260.36</strain>
    </source>
</reference>